<evidence type="ECO:0000313" key="3">
    <source>
        <dbReference type="Proteomes" id="UP000325577"/>
    </source>
</evidence>
<organism evidence="2 3">
    <name type="scientific">Nyssa sinensis</name>
    <dbReference type="NCBI Taxonomy" id="561372"/>
    <lineage>
        <taxon>Eukaryota</taxon>
        <taxon>Viridiplantae</taxon>
        <taxon>Streptophyta</taxon>
        <taxon>Embryophyta</taxon>
        <taxon>Tracheophyta</taxon>
        <taxon>Spermatophyta</taxon>
        <taxon>Magnoliopsida</taxon>
        <taxon>eudicotyledons</taxon>
        <taxon>Gunneridae</taxon>
        <taxon>Pentapetalae</taxon>
        <taxon>asterids</taxon>
        <taxon>Cornales</taxon>
        <taxon>Nyssaceae</taxon>
        <taxon>Nyssa</taxon>
    </lineage>
</organism>
<sequence length="98" mass="10537">MAESLQAPHFSPGSSLSHSDFRPASPEPSTALPIVARIPRAIAPLGSHPMLTRAKAGVFKPRHLAHLGLGLHQAEEEIIHFTEDGFCSSLFPTSMDVE</sequence>
<dbReference type="AlphaFoldDB" id="A0A5J4ZHQ3"/>
<name>A0A5J4ZHQ3_9ASTE</name>
<gene>
    <name evidence="2" type="ORF">F0562_015559</name>
</gene>
<dbReference type="Proteomes" id="UP000325577">
    <property type="component" value="Linkage Group LG7"/>
</dbReference>
<dbReference type="EMBL" id="CM018050">
    <property type="protein sequence ID" value="KAA8518085.1"/>
    <property type="molecule type" value="Genomic_DNA"/>
</dbReference>
<evidence type="ECO:0000256" key="1">
    <source>
        <dbReference type="SAM" id="MobiDB-lite"/>
    </source>
</evidence>
<feature type="region of interest" description="Disordered" evidence="1">
    <location>
        <begin position="1"/>
        <end position="29"/>
    </location>
</feature>
<proteinExistence type="predicted"/>
<evidence type="ECO:0000313" key="2">
    <source>
        <dbReference type="EMBL" id="KAA8518085.1"/>
    </source>
</evidence>
<protein>
    <submittedName>
        <fullName evidence="2">Uncharacterized protein</fullName>
    </submittedName>
</protein>
<accession>A0A5J4ZHQ3</accession>
<reference evidence="2 3" key="1">
    <citation type="submission" date="2019-09" db="EMBL/GenBank/DDBJ databases">
        <title>A chromosome-level genome assembly of the Chinese tupelo Nyssa sinensis.</title>
        <authorList>
            <person name="Yang X."/>
            <person name="Kang M."/>
            <person name="Yang Y."/>
            <person name="Xiong H."/>
            <person name="Wang M."/>
            <person name="Zhang Z."/>
            <person name="Wang Z."/>
            <person name="Wu H."/>
            <person name="Ma T."/>
            <person name="Liu J."/>
            <person name="Xi Z."/>
        </authorList>
    </citation>
    <scope>NUCLEOTIDE SEQUENCE [LARGE SCALE GENOMIC DNA]</scope>
    <source>
        <strain evidence="2">J267</strain>
        <tissue evidence="2">Leaf</tissue>
    </source>
</reference>
<keyword evidence="3" id="KW-1185">Reference proteome</keyword>